<organism evidence="2 3">
    <name type="scientific">Vibrio fortis</name>
    <dbReference type="NCBI Taxonomy" id="212667"/>
    <lineage>
        <taxon>Bacteria</taxon>
        <taxon>Pseudomonadati</taxon>
        <taxon>Pseudomonadota</taxon>
        <taxon>Gammaproteobacteria</taxon>
        <taxon>Vibrionales</taxon>
        <taxon>Vibrionaceae</taxon>
        <taxon>Vibrio</taxon>
    </lineage>
</organism>
<protein>
    <submittedName>
        <fullName evidence="2">Alpha/beta hydrolase</fullName>
    </submittedName>
</protein>
<keyword evidence="1" id="KW-0732">Signal</keyword>
<feature type="signal peptide" evidence="1">
    <location>
        <begin position="1"/>
        <end position="17"/>
    </location>
</feature>
<name>A0A5N3SBB3_9VIBR</name>
<evidence type="ECO:0000256" key="1">
    <source>
        <dbReference type="SAM" id="SignalP"/>
    </source>
</evidence>
<dbReference type="EMBL" id="VXDD01000001">
    <property type="protein sequence ID" value="KAB0304144.1"/>
    <property type="molecule type" value="Genomic_DNA"/>
</dbReference>
<comment type="caution">
    <text evidence="2">The sequence shown here is derived from an EMBL/GenBank/DDBJ whole genome shotgun (WGS) entry which is preliminary data.</text>
</comment>
<keyword evidence="2" id="KW-0378">Hydrolase</keyword>
<accession>A0A5N3SBB3</accession>
<evidence type="ECO:0000313" key="2">
    <source>
        <dbReference type="EMBL" id="KAB0304144.1"/>
    </source>
</evidence>
<sequence length="362" mass="40097">MKQYRNLLLALPLIVLAGCNSSSSGTHKAKVSKPVADYKFTDSDLRETVSDRMDFLEGMRLTFDGKVYEKTEFSEGFGSDEVLAKLVDRNGNKVDVLLSIESGSCFILPTNGVLDGFDCSKKTQTVSGEQTLIQSKTMNGNQSLQLEYYTDGIEEIGSIGSTIMTALEQDGRVNITTTFAFDDFFRVAGLNSDGSRANSTLGLTTFLQLSDIVTKHVGEDMWLRFDNHIGGSADDDINMYTGLMIHNHQIKTVVTPNGSVFSGGTDLFAAGQTRTLQRAKKIDNFETLEQIGVHSWGTEGKTAKDFPYTDESHRKQATYFNTVMGDKGIDFYLFTLDSAPFNGEHWVTKADSDKYQFITHIE</sequence>
<dbReference type="RefSeq" id="WP_150895322.1">
    <property type="nucleotide sequence ID" value="NZ_VXDD01000001.1"/>
</dbReference>
<reference evidence="2 3" key="1">
    <citation type="submission" date="2019-09" db="EMBL/GenBank/DDBJ databases">
        <title>Vibrio Fortis S7-72.</title>
        <authorList>
            <person name="Das S.K."/>
        </authorList>
    </citation>
    <scope>NUCLEOTIDE SEQUENCE [LARGE SCALE GENOMIC DNA]</scope>
    <source>
        <strain evidence="2 3">S7-72</strain>
    </source>
</reference>
<gene>
    <name evidence="2" type="ORF">F2Z80_09430</name>
</gene>
<dbReference type="PROSITE" id="PS51257">
    <property type="entry name" value="PROKAR_LIPOPROTEIN"/>
    <property type="match status" value="1"/>
</dbReference>
<dbReference type="Proteomes" id="UP000326687">
    <property type="component" value="Unassembled WGS sequence"/>
</dbReference>
<dbReference type="AlphaFoldDB" id="A0A5N3SBB3"/>
<dbReference type="GO" id="GO:0016787">
    <property type="term" value="F:hydrolase activity"/>
    <property type="evidence" value="ECO:0007669"/>
    <property type="project" value="UniProtKB-KW"/>
</dbReference>
<feature type="chain" id="PRO_5024452500" evidence="1">
    <location>
        <begin position="18"/>
        <end position="362"/>
    </location>
</feature>
<proteinExistence type="predicted"/>
<evidence type="ECO:0000313" key="3">
    <source>
        <dbReference type="Proteomes" id="UP000326687"/>
    </source>
</evidence>